<comment type="caution">
    <text evidence="2">The sequence shown here is derived from an EMBL/GenBank/DDBJ whole genome shotgun (WGS) entry which is preliminary data.</text>
</comment>
<organism evidence="2 3">
    <name type="scientific">Escherichia coli</name>
    <dbReference type="NCBI Taxonomy" id="562"/>
    <lineage>
        <taxon>Bacteria</taxon>
        <taxon>Pseudomonadati</taxon>
        <taxon>Pseudomonadota</taxon>
        <taxon>Gammaproteobacteria</taxon>
        <taxon>Enterobacterales</taxon>
        <taxon>Enterobacteriaceae</taxon>
        <taxon>Escherichia</taxon>
    </lineage>
</organism>
<proteinExistence type="predicted"/>
<feature type="chain" id="PRO_5033003968" evidence="1">
    <location>
        <begin position="25"/>
        <end position="48"/>
    </location>
</feature>
<dbReference type="PROSITE" id="PS51257">
    <property type="entry name" value="PROKAR_LIPOPROTEIN"/>
    <property type="match status" value="1"/>
</dbReference>
<gene>
    <name evidence="2" type="ORF">A5U30_005592</name>
</gene>
<sequence length="48" mass="4986">MKNIAALVVCAIAGSACVNVSAYAAEGDHTVSLGYAHFQFPGLKDFVK</sequence>
<accession>A0A828PCP6</accession>
<feature type="signal peptide" evidence="1">
    <location>
        <begin position="1"/>
        <end position="24"/>
    </location>
</feature>
<evidence type="ECO:0000313" key="2">
    <source>
        <dbReference type="EMBL" id="EFM8157753.1"/>
    </source>
</evidence>
<evidence type="ECO:0000256" key="1">
    <source>
        <dbReference type="SAM" id="SignalP"/>
    </source>
</evidence>
<dbReference type="EMBL" id="AATLZG010000151">
    <property type="protein sequence ID" value="EFM8157753.1"/>
    <property type="molecule type" value="Genomic_DNA"/>
</dbReference>
<dbReference type="AlphaFoldDB" id="A0A828PCP6"/>
<keyword evidence="1" id="KW-0732">Signal</keyword>
<dbReference type="Proteomes" id="UP000555763">
    <property type="component" value="Unassembled WGS sequence"/>
</dbReference>
<protein>
    <submittedName>
        <fullName evidence="2">Porin family protein</fullName>
    </submittedName>
</protein>
<name>A0A828PCP6_ECOLX</name>
<evidence type="ECO:0000313" key="3">
    <source>
        <dbReference type="Proteomes" id="UP000555763"/>
    </source>
</evidence>
<reference evidence="2 3" key="1">
    <citation type="submission" date="2020-02" db="EMBL/GenBank/DDBJ databases">
        <authorList>
            <consortium name="PulseNet: The National Subtyping Network for Foodborne Disease Surveillance"/>
            <person name="Tarr C.L."/>
            <person name="Trees E."/>
            <person name="Katz L.S."/>
            <person name="Carleton-Romer H.A."/>
            <person name="Stroika S."/>
            <person name="Kucerova Z."/>
            <person name="Roache K.F."/>
            <person name="Sabol A.L."/>
            <person name="Besser J."/>
            <person name="Gerner-Smidt P."/>
        </authorList>
    </citation>
    <scope>NUCLEOTIDE SEQUENCE [LARGE SCALE GENOMIC DNA]</scope>
    <source>
        <strain evidence="2 3">PNUSAE002719</strain>
    </source>
</reference>
<feature type="non-terminal residue" evidence="2">
    <location>
        <position position="48"/>
    </location>
</feature>